<protein>
    <recommendedName>
        <fullName evidence="5">Peptidase MA-like domain-containing protein</fullName>
    </recommendedName>
</protein>
<evidence type="ECO:0000256" key="1">
    <source>
        <dbReference type="ARBA" id="ARBA00022737"/>
    </source>
</evidence>
<reference evidence="6" key="1">
    <citation type="submission" date="2018-05" db="EMBL/GenBank/DDBJ databases">
        <authorList>
            <person name="Lanie J.A."/>
            <person name="Ng W.-L."/>
            <person name="Kazmierczak K.M."/>
            <person name="Andrzejewski T.M."/>
            <person name="Davidsen T.M."/>
            <person name="Wayne K.J."/>
            <person name="Tettelin H."/>
            <person name="Glass J.I."/>
            <person name="Rusch D."/>
            <person name="Podicherti R."/>
            <person name="Tsui H.-C.T."/>
            <person name="Winkler M.E."/>
        </authorList>
    </citation>
    <scope>NUCLEOTIDE SEQUENCE</scope>
</reference>
<keyword evidence="4" id="KW-0472">Membrane</keyword>
<evidence type="ECO:0000256" key="4">
    <source>
        <dbReference type="SAM" id="Phobius"/>
    </source>
</evidence>
<organism evidence="6">
    <name type="scientific">marine metagenome</name>
    <dbReference type="NCBI Taxonomy" id="408172"/>
    <lineage>
        <taxon>unclassified sequences</taxon>
        <taxon>metagenomes</taxon>
        <taxon>ecological metagenomes</taxon>
    </lineage>
</organism>
<dbReference type="Pfam" id="PF13485">
    <property type="entry name" value="Peptidase_MA_2"/>
    <property type="match status" value="1"/>
</dbReference>
<dbReference type="Pfam" id="PF14559">
    <property type="entry name" value="TPR_19"/>
    <property type="match status" value="1"/>
</dbReference>
<proteinExistence type="predicted"/>
<dbReference type="InterPro" id="IPR039568">
    <property type="entry name" value="Peptidase_MA-like_dom"/>
</dbReference>
<feature type="domain" description="Peptidase MA-like" evidence="5">
    <location>
        <begin position="432"/>
        <end position="629"/>
    </location>
</feature>
<keyword evidence="3" id="KW-0175">Coiled coil</keyword>
<keyword evidence="1" id="KW-0677">Repeat</keyword>
<sequence length="856" mass="93891">VSNYVAKELRFKSTGCGRPSFFTALSLICFTVPLFAGSLSEEIPAFDQATGDGFLRVATRALGHGDFVEVERLIKDLTPNDVAGAAVKARILIRRGDYEDAEQILTSAVEVDPIGEAALELGLLMKLVGRESEAVASLRPILAAARNQRTDIELLRLGRAAQALGQYRAANQYFRRAASLAPGDPAINTAWGELLLEKHNNKDAGRSFQVALSSDSDWAPAHLGVAQSLRDENPSAAIEAAKQSLKIDKTLIGAHLLIAELAYDDGRSKVAEASLGQAFEINPLDLGMRSLRAAIAYIENRQDDFQAEVRRVLSINPQYGDVYRIVGAQVARHYRFDEAVTLVNRALALDPDNSRAQSELGMHLLRTGDEDAARLVLKRSFETDPFNVITFNLLKMLDAVEEFVTIHRDNLIVRLHPDEANVLGEYAVSLAGDALETLSNRYGVVLKDPILIEIFPRHDDFAVRNVGLPGMVGALGACFGRVVTLDSPQAWPPGTFNWQATLWHEMAHVITLHMSNNRVPRWLTEGISVYEERLANSAWGRGMEMAFGRALNDGAIIKLRDLNAGFAQPQTIALAYYEASLVVEYLVEGYGESVLHELLRAYGDGLDTDTALVRAANINLDELQEEFTKALAVRFDALSRALRALEINELLEDGDHIQTLRSLALNHPENYELQRDLGQALYGAGQLDEAIDVLQGAAQLVPIASGPNSPHALLADIAIQQGRRDQAMSEFATLLDHDQTGLEPARRLAALAEETDNAEYKVLAYSRIATIDPFDSGPHGVLGRLAVERGDYDNAILEFRLGLATGPIDTVVAYTDLAEAYLLNRQTENAKREALLALELAPSYERAQELLLRAIQ</sequence>
<dbReference type="Gene3D" id="1.25.40.10">
    <property type="entry name" value="Tetratricopeptide repeat domain"/>
    <property type="match status" value="2"/>
</dbReference>
<name>A0A381RE28_9ZZZZ</name>
<keyword evidence="4" id="KW-1133">Transmembrane helix</keyword>
<evidence type="ECO:0000256" key="3">
    <source>
        <dbReference type="SAM" id="Coils"/>
    </source>
</evidence>
<dbReference type="EMBL" id="UINC01001861">
    <property type="protein sequence ID" value="SUZ90042.1"/>
    <property type="molecule type" value="Genomic_DNA"/>
</dbReference>
<dbReference type="InterPro" id="IPR011990">
    <property type="entry name" value="TPR-like_helical_dom_sf"/>
</dbReference>
<dbReference type="SMART" id="SM00028">
    <property type="entry name" value="TPR"/>
    <property type="match status" value="9"/>
</dbReference>
<evidence type="ECO:0000313" key="6">
    <source>
        <dbReference type="EMBL" id="SUZ90042.1"/>
    </source>
</evidence>
<dbReference type="PANTHER" id="PTHR45586:SF1">
    <property type="entry name" value="LIPOPOLYSACCHARIDE ASSEMBLY PROTEIN B"/>
    <property type="match status" value="1"/>
</dbReference>
<feature type="non-terminal residue" evidence="6">
    <location>
        <position position="1"/>
    </location>
</feature>
<feature type="transmembrane region" description="Helical" evidence="4">
    <location>
        <begin position="21"/>
        <end position="39"/>
    </location>
</feature>
<evidence type="ECO:0000256" key="2">
    <source>
        <dbReference type="ARBA" id="ARBA00022803"/>
    </source>
</evidence>
<dbReference type="SUPFAM" id="SSF48452">
    <property type="entry name" value="TPR-like"/>
    <property type="match status" value="3"/>
</dbReference>
<accession>A0A381RE28</accession>
<dbReference type="PANTHER" id="PTHR45586">
    <property type="entry name" value="TPR REPEAT-CONTAINING PROTEIN PA4667"/>
    <property type="match status" value="1"/>
</dbReference>
<dbReference type="Pfam" id="PF13432">
    <property type="entry name" value="TPR_16"/>
    <property type="match status" value="2"/>
</dbReference>
<gene>
    <name evidence="6" type="ORF">METZ01_LOCUS42896</name>
</gene>
<evidence type="ECO:0000259" key="5">
    <source>
        <dbReference type="Pfam" id="PF13485"/>
    </source>
</evidence>
<feature type="coiled-coil region" evidence="3">
    <location>
        <begin position="606"/>
        <end position="633"/>
    </location>
</feature>
<dbReference type="InterPro" id="IPR051012">
    <property type="entry name" value="CellSynth/LPSAsmb/PSIAsmb"/>
</dbReference>
<keyword evidence="2" id="KW-0802">TPR repeat</keyword>
<keyword evidence="4" id="KW-0812">Transmembrane</keyword>
<dbReference type="PROSITE" id="PS50005">
    <property type="entry name" value="TPR"/>
    <property type="match status" value="2"/>
</dbReference>
<dbReference type="InterPro" id="IPR019734">
    <property type="entry name" value="TPR_rpt"/>
</dbReference>
<dbReference type="AlphaFoldDB" id="A0A381RE28"/>